<dbReference type="CDD" id="cd03216">
    <property type="entry name" value="ABC_Carb_Monos_I"/>
    <property type="match status" value="1"/>
</dbReference>
<dbReference type="GO" id="GO:0005886">
    <property type="term" value="C:plasma membrane"/>
    <property type="evidence" value="ECO:0007669"/>
    <property type="project" value="UniProtKB-SubCell"/>
</dbReference>
<keyword evidence="3" id="KW-1003">Cell membrane</keyword>
<dbReference type="GO" id="GO:0016887">
    <property type="term" value="F:ATP hydrolysis activity"/>
    <property type="evidence" value="ECO:0007669"/>
    <property type="project" value="InterPro"/>
</dbReference>
<evidence type="ECO:0000313" key="11">
    <source>
        <dbReference type="Proteomes" id="UP000607645"/>
    </source>
</evidence>
<keyword evidence="11" id="KW-1185">Reference proteome</keyword>
<dbReference type="InterPro" id="IPR017871">
    <property type="entry name" value="ABC_transporter-like_CS"/>
</dbReference>
<keyword evidence="8" id="KW-0472">Membrane</keyword>
<evidence type="ECO:0000256" key="2">
    <source>
        <dbReference type="ARBA" id="ARBA00022448"/>
    </source>
</evidence>
<dbReference type="Gene3D" id="3.40.50.300">
    <property type="entry name" value="P-loop containing nucleotide triphosphate hydrolases"/>
    <property type="match status" value="2"/>
</dbReference>
<keyword evidence="2" id="KW-0813">Transport</keyword>
<evidence type="ECO:0000256" key="8">
    <source>
        <dbReference type="ARBA" id="ARBA00023136"/>
    </source>
</evidence>
<evidence type="ECO:0000259" key="9">
    <source>
        <dbReference type="PROSITE" id="PS50893"/>
    </source>
</evidence>
<dbReference type="PANTHER" id="PTHR43790">
    <property type="entry name" value="CARBOHYDRATE TRANSPORT ATP-BINDING PROTEIN MG119-RELATED"/>
    <property type="match status" value="1"/>
</dbReference>
<keyword evidence="6 10" id="KW-0067">ATP-binding</keyword>
<evidence type="ECO:0000256" key="1">
    <source>
        <dbReference type="ARBA" id="ARBA00004202"/>
    </source>
</evidence>
<dbReference type="FunFam" id="3.40.50.300:FF:000127">
    <property type="entry name" value="Ribose import ATP-binding protein RbsA"/>
    <property type="match status" value="1"/>
</dbReference>
<dbReference type="InterPro" id="IPR003593">
    <property type="entry name" value="AAA+_ATPase"/>
</dbReference>
<keyword evidence="5" id="KW-0547">Nucleotide-binding</keyword>
<dbReference type="InterPro" id="IPR027417">
    <property type="entry name" value="P-loop_NTPase"/>
</dbReference>
<evidence type="ECO:0000256" key="6">
    <source>
        <dbReference type="ARBA" id="ARBA00022840"/>
    </source>
</evidence>
<comment type="subcellular location">
    <subcellularLocation>
        <location evidence="1">Cell membrane</location>
        <topology evidence="1">Peripheral membrane protein</topology>
    </subcellularLocation>
</comment>
<dbReference type="InterPro" id="IPR050107">
    <property type="entry name" value="ABC_carbohydrate_import_ATPase"/>
</dbReference>
<name>A0A8J6MCZ6_9FIRM</name>
<evidence type="ECO:0000256" key="5">
    <source>
        <dbReference type="ARBA" id="ARBA00022741"/>
    </source>
</evidence>
<keyword evidence="4" id="KW-0677">Repeat</keyword>
<evidence type="ECO:0000256" key="4">
    <source>
        <dbReference type="ARBA" id="ARBA00022737"/>
    </source>
</evidence>
<gene>
    <name evidence="10" type="ORF">H8S62_10505</name>
</gene>
<dbReference type="Pfam" id="PF00005">
    <property type="entry name" value="ABC_tran"/>
    <property type="match status" value="2"/>
</dbReference>
<dbReference type="RefSeq" id="WP_186919245.1">
    <property type="nucleotide sequence ID" value="NZ_JACOPQ010000007.1"/>
</dbReference>
<proteinExistence type="predicted"/>
<dbReference type="SMART" id="SM00382">
    <property type="entry name" value="AAA"/>
    <property type="match status" value="1"/>
</dbReference>
<dbReference type="PANTHER" id="PTHR43790:SF4">
    <property type="entry name" value="GUANOSINE IMPORT ATP-BINDING PROTEIN NUPO"/>
    <property type="match status" value="1"/>
</dbReference>
<comment type="caution">
    <text evidence="10">The sequence shown here is derived from an EMBL/GenBank/DDBJ whole genome shotgun (WGS) entry which is preliminary data.</text>
</comment>
<reference evidence="10" key="1">
    <citation type="submission" date="2020-08" db="EMBL/GenBank/DDBJ databases">
        <title>Genome public.</title>
        <authorList>
            <person name="Liu C."/>
            <person name="Sun Q."/>
        </authorList>
    </citation>
    <scope>NUCLEOTIDE SEQUENCE</scope>
    <source>
        <strain evidence="10">NSJ-52</strain>
    </source>
</reference>
<sequence length="507" mass="55684">MSYELELKNITKRFGSVVANQDVNLQIEAGEVHALVGENGAGKSTLMNILYGLLQPDEGEIFFRGERLHLKSPQDAIERGIGMVHQHFMLAPSMTVAENIAVGWPPRGKFAWKNADLARELEAFQTLFELPVPLETRIRDLSVGQMQRVEIMKSLYRGAKIIVLDEPTATLTPQETDELFRTIRRLRENGHTIIFISHRLREIMEISDRITALRSGRTVGTVRTAEVTPAEVARMMIGRDVAELKKAPLQAAETALEVSELCVAGDSRAAAVDRLSFQLRRGEILGIAGVEGNGQTELTEALIGVRPVQSGGITLFGGDVARAGVRQRMDLGLAHIPQDRMREGLALELNIMENLVVGTHDVPPIGNRGLIRWRKAAQWSRDAIGRFGIKTPDEQERAGNLSGGNMQKIIVARELSRSPRAVIACQPTRGVDIGASEYIHQQLLDIRAAGGAVLLVSADLDEILALSDRILVLFNGRASGVLDREDASEALLGRYMFGLGEEARHEA</sequence>
<dbReference type="CDD" id="cd03215">
    <property type="entry name" value="ABC_Carb_Monos_II"/>
    <property type="match status" value="1"/>
</dbReference>
<dbReference type="GO" id="GO:0005524">
    <property type="term" value="F:ATP binding"/>
    <property type="evidence" value="ECO:0007669"/>
    <property type="project" value="UniProtKB-KW"/>
</dbReference>
<accession>A0A8J6MCZ6</accession>
<dbReference type="PROSITE" id="PS00211">
    <property type="entry name" value="ABC_TRANSPORTER_1"/>
    <property type="match status" value="1"/>
</dbReference>
<organism evidence="10 11">
    <name type="scientific">Lawsonibacter faecis</name>
    <dbReference type="NCBI Taxonomy" id="2763052"/>
    <lineage>
        <taxon>Bacteria</taxon>
        <taxon>Bacillati</taxon>
        <taxon>Bacillota</taxon>
        <taxon>Clostridia</taxon>
        <taxon>Eubacteriales</taxon>
        <taxon>Oscillospiraceae</taxon>
        <taxon>Lawsonibacter</taxon>
    </lineage>
</organism>
<keyword evidence="7" id="KW-1278">Translocase</keyword>
<protein>
    <submittedName>
        <fullName evidence="10">ABC transporter ATP-binding protein</fullName>
    </submittedName>
</protein>
<dbReference type="SUPFAM" id="SSF52540">
    <property type="entry name" value="P-loop containing nucleoside triphosphate hydrolases"/>
    <property type="match status" value="2"/>
</dbReference>
<dbReference type="Proteomes" id="UP000607645">
    <property type="component" value="Unassembled WGS sequence"/>
</dbReference>
<evidence type="ECO:0000313" key="10">
    <source>
        <dbReference type="EMBL" id="MBC5737435.1"/>
    </source>
</evidence>
<dbReference type="AlphaFoldDB" id="A0A8J6MCZ6"/>
<evidence type="ECO:0000256" key="7">
    <source>
        <dbReference type="ARBA" id="ARBA00022967"/>
    </source>
</evidence>
<feature type="domain" description="ABC transporter" evidence="9">
    <location>
        <begin position="5"/>
        <end position="240"/>
    </location>
</feature>
<evidence type="ECO:0000256" key="3">
    <source>
        <dbReference type="ARBA" id="ARBA00022475"/>
    </source>
</evidence>
<dbReference type="EMBL" id="JACOPQ010000007">
    <property type="protein sequence ID" value="MBC5737435.1"/>
    <property type="molecule type" value="Genomic_DNA"/>
</dbReference>
<feature type="domain" description="ABC transporter" evidence="9">
    <location>
        <begin position="256"/>
        <end position="500"/>
    </location>
</feature>
<dbReference type="InterPro" id="IPR003439">
    <property type="entry name" value="ABC_transporter-like_ATP-bd"/>
</dbReference>
<dbReference type="PROSITE" id="PS50893">
    <property type="entry name" value="ABC_TRANSPORTER_2"/>
    <property type="match status" value="2"/>
</dbReference>